<gene>
    <name evidence="2" type="ORF">BU23DRAFT_574266</name>
</gene>
<accession>A0A6A5UN58</accession>
<evidence type="ECO:0000313" key="2">
    <source>
        <dbReference type="EMBL" id="KAF1966148.1"/>
    </source>
</evidence>
<proteinExistence type="predicted"/>
<dbReference type="AlphaFoldDB" id="A0A6A5UN58"/>
<feature type="compositionally biased region" description="Gly residues" evidence="1">
    <location>
        <begin position="178"/>
        <end position="190"/>
    </location>
</feature>
<keyword evidence="3" id="KW-1185">Reference proteome</keyword>
<organism evidence="2 3">
    <name type="scientific">Bimuria novae-zelandiae CBS 107.79</name>
    <dbReference type="NCBI Taxonomy" id="1447943"/>
    <lineage>
        <taxon>Eukaryota</taxon>
        <taxon>Fungi</taxon>
        <taxon>Dikarya</taxon>
        <taxon>Ascomycota</taxon>
        <taxon>Pezizomycotina</taxon>
        <taxon>Dothideomycetes</taxon>
        <taxon>Pleosporomycetidae</taxon>
        <taxon>Pleosporales</taxon>
        <taxon>Massarineae</taxon>
        <taxon>Didymosphaeriaceae</taxon>
        <taxon>Bimuria</taxon>
    </lineage>
</organism>
<evidence type="ECO:0000313" key="3">
    <source>
        <dbReference type="Proteomes" id="UP000800036"/>
    </source>
</evidence>
<reference evidence="2" key="1">
    <citation type="journal article" date="2020" name="Stud. Mycol.">
        <title>101 Dothideomycetes genomes: a test case for predicting lifestyles and emergence of pathogens.</title>
        <authorList>
            <person name="Haridas S."/>
            <person name="Albert R."/>
            <person name="Binder M."/>
            <person name="Bloem J."/>
            <person name="Labutti K."/>
            <person name="Salamov A."/>
            <person name="Andreopoulos B."/>
            <person name="Baker S."/>
            <person name="Barry K."/>
            <person name="Bills G."/>
            <person name="Bluhm B."/>
            <person name="Cannon C."/>
            <person name="Castanera R."/>
            <person name="Culley D."/>
            <person name="Daum C."/>
            <person name="Ezra D."/>
            <person name="Gonzalez J."/>
            <person name="Henrissat B."/>
            <person name="Kuo A."/>
            <person name="Liang C."/>
            <person name="Lipzen A."/>
            <person name="Lutzoni F."/>
            <person name="Magnuson J."/>
            <person name="Mondo S."/>
            <person name="Nolan M."/>
            <person name="Ohm R."/>
            <person name="Pangilinan J."/>
            <person name="Park H.-J."/>
            <person name="Ramirez L."/>
            <person name="Alfaro M."/>
            <person name="Sun H."/>
            <person name="Tritt A."/>
            <person name="Yoshinaga Y."/>
            <person name="Zwiers L.-H."/>
            <person name="Turgeon B."/>
            <person name="Goodwin S."/>
            <person name="Spatafora J."/>
            <person name="Crous P."/>
            <person name="Grigoriev I."/>
        </authorList>
    </citation>
    <scope>NUCLEOTIDE SEQUENCE</scope>
    <source>
        <strain evidence="2">CBS 107.79</strain>
    </source>
</reference>
<dbReference type="EMBL" id="ML976750">
    <property type="protein sequence ID" value="KAF1966148.1"/>
    <property type="molecule type" value="Genomic_DNA"/>
</dbReference>
<name>A0A6A5UN58_9PLEO</name>
<dbReference type="Proteomes" id="UP000800036">
    <property type="component" value="Unassembled WGS sequence"/>
</dbReference>
<protein>
    <submittedName>
        <fullName evidence="2">Uncharacterized protein</fullName>
    </submittedName>
</protein>
<feature type="region of interest" description="Disordered" evidence="1">
    <location>
        <begin position="20"/>
        <end position="40"/>
    </location>
</feature>
<sequence length="207" mass="21662">MTESLAFQVSSTVTRSAGAGQLSLPQNHRNHAGARAGSAKGVRFQKTRRSHWRCSRVKLVVWSVDHAWSRCSLEGGTLFGVAEGGVLHWNIGIHFVTANAAADVNSKAVWVVGKAYGLVRHSVLLVVCCMYKGEDGRNDYGRRGGGGIDGDSDDSDDEGSREGSRVTEACEGGEDGRTGSGYDEGSGSGGEIENDSGDKGSGGISLA</sequence>
<feature type="region of interest" description="Disordered" evidence="1">
    <location>
        <begin position="140"/>
        <end position="207"/>
    </location>
</feature>
<evidence type="ECO:0000256" key="1">
    <source>
        <dbReference type="SAM" id="MobiDB-lite"/>
    </source>
</evidence>